<dbReference type="RefSeq" id="WP_128536425.1">
    <property type="nucleotide sequence ID" value="NZ_SBIW01000031.1"/>
</dbReference>
<evidence type="ECO:0008006" key="4">
    <source>
        <dbReference type="Google" id="ProtNLM"/>
    </source>
</evidence>
<reference evidence="2 3" key="1">
    <citation type="submission" date="2019-01" db="EMBL/GenBank/DDBJ databases">
        <title>Mucilaginibacter antarcticum sp. nov., isolated from antarctic soil.</title>
        <authorList>
            <person name="Yan Y.-Q."/>
            <person name="Du Z.-J."/>
        </authorList>
    </citation>
    <scope>NUCLEOTIDE SEQUENCE [LARGE SCALE GENOMIC DNA]</scope>
    <source>
        <strain evidence="2 3">F01003</strain>
    </source>
</reference>
<keyword evidence="1" id="KW-0732">Signal</keyword>
<dbReference type="AlphaFoldDB" id="A0A3S3V5F4"/>
<dbReference type="OrthoDB" id="655382at2"/>
<comment type="caution">
    <text evidence="2">The sequence shown here is derived from an EMBL/GenBank/DDBJ whole genome shotgun (WGS) entry which is preliminary data.</text>
</comment>
<accession>A0A3S3V5F4</accession>
<protein>
    <recommendedName>
        <fullName evidence="4">DUF4468 domain-containing protein</fullName>
    </recommendedName>
</protein>
<evidence type="ECO:0000256" key="1">
    <source>
        <dbReference type="SAM" id="SignalP"/>
    </source>
</evidence>
<organism evidence="2 3">
    <name type="scientific">Mucilaginibacter gilvus</name>
    <dbReference type="NCBI Taxonomy" id="2305909"/>
    <lineage>
        <taxon>Bacteria</taxon>
        <taxon>Pseudomonadati</taxon>
        <taxon>Bacteroidota</taxon>
        <taxon>Sphingobacteriia</taxon>
        <taxon>Sphingobacteriales</taxon>
        <taxon>Sphingobacteriaceae</taxon>
        <taxon>Mucilaginibacter</taxon>
    </lineage>
</organism>
<dbReference type="EMBL" id="SBIW01000031">
    <property type="protein sequence ID" value="RWY46008.1"/>
    <property type="molecule type" value="Genomic_DNA"/>
</dbReference>
<feature type="chain" id="PRO_5018558874" description="DUF4468 domain-containing protein" evidence="1">
    <location>
        <begin position="28"/>
        <end position="250"/>
    </location>
</feature>
<dbReference type="Proteomes" id="UP000286701">
    <property type="component" value="Unassembled WGS sequence"/>
</dbReference>
<gene>
    <name evidence="2" type="ORF">EPL05_23460</name>
</gene>
<name>A0A3S3V5F4_9SPHI</name>
<proteinExistence type="predicted"/>
<sequence>MTKTLYQNALGCFAFLVVSINSFGQNADSDTSARQTQIDNVVAGYYKNIGEQSRLFNGPEYTFYSKMLKGSAYFTESPEFTNCTVEYDGFVYKNLQVMYDLYKGSVVMQLSSKIASIELISNRVQSFDIFGHHFFRLDAVTQANGPNLITGFYDLMYNGKTQFIIHREKTIQSHASSTLDSYFTDEDRKMYLKMSGGSYKSFSSQRSLLEALKNKKPELKKFIKDNHISFYDEKEQAMVKVIAYYDQINN</sequence>
<keyword evidence="3" id="KW-1185">Reference proteome</keyword>
<evidence type="ECO:0000313" key="2">
    <source>
        <dbReference type="EMBL" id="RWY46008.1"/>
    </source>
</evidence>
<feature type="signal peptide" evidence="1">
    <location>
        <begin position="1"/>
        <end position="27"/>
    </location>
</feature>
<evidence type="ECO:0000313" key="3">
    <source>
        <dbReference type="Proteomes" id="UP000286701"/>
    </source>
</evidence>